<dbReference type="SUPFAM" id="SSF58104">
    <property type="entry name" value="Methyl-accepting chemotaxis protein (MCP) signaling domain"/>
    <property type="match status" value="1"/>
</dbReference>
<keyword evidence="5" id="KW-1133">Transmembrane helix</keyword>
<dbReference type="RefSeq" id="WP_093152049.1">
    <property type="nucleotide sequence ID" value="NZ_FNBW01000010.1"/>
</dbReference>
<comment type="similarity">
    <text evidence="2">Belongs to the methyl-accepting chemotaxis (MCP) protein family.</text>
</comment>
<keyword evidence="5" id="KW-0812">Transmembrane</keyword>
<feature type="region of interest" description="Disordered" evidence="4">
    <location>
        <begin position="597"/>
        <end position="617"/>
    </location>
</feature>
<dbReference type="Gene3D" id="6.10.340.10">
    <property type="match status" value="1"/>
</dbReference>
<dbReference type="OrthoDB" id="266313at2"/>
<dbReference type="SMART" id="SM00283">
    <property type="entry name" value="MA"/>
    <property type="match status" value="1"/>
</dbReference>
<dbReference type="AlphaFoldDB" id="A0A8G2BJU1"/>
<evidence type="ECO:0000259" key="7">
    <source>
        <dbReference type="PROSITE" id="PS50885"/>
    </source>
</evidence>
<evidence type="ECO:0000256" key="4">
    <source>
        <dbReference type="SAM" id="MobiDB-lite"/>
    </source>
</evidence>
<name>A0A8G2BJU1_9PROT</name>
<dbReference type="Pfam" id="PF00672">
    <property type="entry name" value="HAMP"/>
    <property type="match status" value="1"/>
</dbReference>
<dbReference type="PANTHER" id="PTHR32089">
    <property type="entry name" value="METHYL-ACCEPTING CHEMOTAXIS PROTEIN MCPB"/>
    <property type="match status" value="1"/>
</dbReference>
<dbReference type="GO" id="GO:0016020">
    <property type="term" value="C:membrane"/>
    <property type="evidence" value="ECO:0007669"/>
    <property type="project" value="InterPro"/>
</dbReference>
<dbReference type="PRINTS" id="PR00260">
    <property type="entry name" value="CHEMTRNSDUCR"/>
</dbReference>
<feature type="transmembrane region" description="Helical" evidence="5">
    <location>
        <begin position="224"/>
        <end position="247"/>
    </location>
</feature>
<evidence type="ECO:0000256" key="1">
    <source>
        <dbReference type="ARBA" id="ARBA00023224"/>
    </source>
</evidence>
<sequence length="617" mass="64599">MLAFIRSHLNVKLTAALALTLCLVLGALAGVYITVVNTLMAEQEARAGLLRDMNAELRAEVFGLQKKLAAVPDQLQTDALPILLSWASETYPTETRRYEGRDRIVERFTRRGERRDVQRAGGIVVKETEGGVGIAYGLFENDAFTDTVEEVVLAGADPVTVAAKAEELTGAAASPDALKRKVAELRSAIVDEALAAETTRNAILGQIDHIHEAEAQVERTLTQALVLIAAVSLGCVLVANVAVWAVMRHMVTRALSRLSAALRAIADGEEAEISDTDRVDEIGSLAGGIQSFKAALDEIDAMRVQREAERAARERQLADQLSTLSSEIETGMGARVSVVTDSVEQLVAISAELNALASDTLSRSTESHALAEESAVFIQDVRAVVRNLSDTAQRIARDVRGQRTLTSEVAAEADTVADAVADLTATAGQIGSVVGVIQEIAEQTNLLALNATIEAARAGQAGAGFAVVAGEVRILAGQTADATLRISRQVGGFRASIDRVSEATGAIQERLRTVDCGMGEVADGIESLSEKTETITGTVEDVADRAHRVAGVNEGVASAAEKTGSMSGTMSASSNRITEALTDMRVHLRQILADAGAGTEAGTGASTEAGTGAGAAA</sequence>
<dbReference type="GO" id="GO:0004888">
    <property type="term" value="F:transmembrane signaling receptor activity"/>
    <property type="evidence" value="ECO:0007669"/>
    <property type="project" value="InterPro"/>
</dbReference>
<dbReference type="InterPro" id="IPR004089">
    <property type="entry name" value="MCPsignal_dom"/>
</dbReference>
<dbReference type="EMBL" id="FNBW01000010">
    <property type="protein sequence ID" value="SDG10689.1"/>
    <property type="molecule type" value="Genomic_DNA"/>
</dbReference>
<feature type="domain" description="Methyl-accepting transducer" evidence="6">
    <location>
        <begin position="342"/>
        <end position="564"/>
    </location>
</feature>
<evidence type="ECO:0000313" key="9">
    <source>
        <dbReference type="Proteomes" id="UP000198615"/>
    </source>
</evidence>
<evidence type="ECO:0000256" key="2">
    <source>
        <dbReference type="ARBA" id="ARBA00029447"/>
    </source>
</evidence>
<reference evidence="8 9" key="1">
    <citation type="submission" date="2016-10" db="EMBL/GenBank/DDBJ databases">
        <authorList>
            <person name="Varghese N."/>
            <person name="Submissions S."/>
        </authorList>
    </citation>
    <scope>NUCLEOTIDE SEQUENCE [LARGE SCALE GENOMIC DNA]</scope>
    <source>
        <strain evidence="8 9">DSM 18839</strain>
    </source>
</reference>
<keyword evidence="5" id="KW-0472">Membrane</keyword>
<dbReference type="GO" id="GO:0007165">
    <property type="term" value="P:signal transduction"/>
    <property type="evidence" value="ECO:0007669"/>
    <property type="project" value="UniProtKB-KW"/>
</dbReference>
<proteinExistence type="inferred from homology"/>
<dbReference type="InterPro" id="IPR003660">
    <property type="entry name" value="HAMP_dom"/>
</dbReference>
<feature type="domain" description="HAMP" evidence="7">
    <location>
        <begin position="249"/>
        <end position="301"/>
    </location>
</feature>
<dbReference type="PROSITE" id="PS50111">
    <property type="entry name" value="CHEMOTAXIS_TRANSDUC_2"/>
    <property type="match status" value="1"/>
</dbReference>
<dbReference type="SMART" id="SM00304">
    <property type="entry name" value="HAMP"/>
    <property type="match status" value="2"/>
</dbReference>
<dbReference type="Proteomes" id="UP000198615">
    <property type="component" value="Unassembled WGS sequence"/>
</dbReference>
<comment type="caution">
    <text evidence="8">The sequence shown here is derived from an EMBL/GenBank/DDBJ whole genome shotgun (WGS) entry which is preliminary data.</text>
</comment>
<keyword evidence="1 3" id="KW-0807">Transducer</keyword>
<dbReference type="PANTHER" id="PTHR32089:SF112">
    <property type="entry name" value="LYSOZYME-LIKE PROTEIN-RELATED"/>
    <property type="match status" value="1"/>
</dbReference>
<evidence type="ECO:0000256" key="5">
    <source>
        <dbReference type="SAM" id="Phobius"/>
    </source>
</evidence>
<evidence type="ECO:0000313" key="8">
    <source>
        <dbReference type="EMBL" id="SDG10689.1"/>
    </source>
</evidence>
<keyword evidence="9" id="KW-1185">Reference proteome</keyword>
<dbReference type="Pfam" id="PF00015">
    <property type="entry name" value="MCPsignal"/>
    <property type="match status" value="1"/>
</dbReference>
<dbReference type="GO" id="GO:0006935">
    <property type="term" value="P:chemotaxis"/>
    <property type="evidence" value="ECO:0007669"/>
    <property type="project" value="InterPro"/>
</dbReference>
<accession>A0A8G2BJU1</accession>
<organism evidence="8 9">
    <name type="scientific">Thalassobaculum litoreum DSM 18839</name>
    <dbReference type="NCBI Taxonomy" id="1123362"/>
    <lineage>
        <taxon>Bacteria</taxon>
        <taxon>Pseudomonadati</taxon>
        <taxon>Pseudomonadota</taxon>
        <taxon>Alphaproteobacteria</taxon>
        <taxon>Rhodospirillales</taxon>
        <taxon>Thalassobaculaceae</taxon>
        <taxon>Thalassobaculum</taxon>
    </lineage>
</organism>
<gene>
    <name evidence="8" type="ORF">SAMN05660686_03393</name>
</gene>
<protein>
    <submittedName>
        <fullName evidence="8">Methyl-accepting chemotaxis protein</fullName>
    </submittedName>
</protein>
<evidence type="ECO:0000259" key="6">
    <source>
        <dbReference type="PROSITE" id="PS50111"/>
    </source>
</evidence>
<dbReference type="PROSITE" id="PS50885">
    <property type="entry name" value="HAMP"/>
    <property type="match status" value="1"/>
</dbReference>
<evidence type="ECO:0000256" key="3">
    <source>
        <dbReference type="PROSITE-ProRule" id="PRU00284"/>
    </source>
</evidence>
<dbReference type="InterPro" id="IPR004090">
    <property type="entry name" value="Chemotax_Me-accpt_rcpt"/>
</dbReference>
<dbReference type="Gene3D" id="1.10.287.950">
    <property type="entry name" value="Methyl-accepting chemotaxis protein"/>
    <property type="match status" value="1"/>
</dbReference>